<feature type="transmembrane region" description="Helical" evidence="2">
    <location>
        <begin position="309"/>
        <end position="331"/>
    </location>
</feature>
<feature type="compositionally biased region" description="Low complexity" evidence="1">
    <location>
        <begin position="277"/>
        <end position="294"/>
    </location>
</feature>
<evidence type="ECO:0008006" key="5">
    <source>
        <dbReference type="Google" id="ProtNLM"/>
    </source>
</evidence>
<dbReference type="Proteomes" id="UP000305109">
    <property type="component" value="Unassembled WGS sequence"/>
</dbReference>
<evidence type="ECO:0000313" key="3">
    <source>
        <dbReference type="EMBL" id="TJZ81147.1"/>
    </source>
</evidence>
<keyword evidence="2" id="KW-0812">Transmembrane</keyword>
<dbReference type="Gene3D" id="2.60.40.230">
    <property type="entry name" value="Neocarzinostatin-like"/>
    <property type="match status" value="2"/>
</dbReference>
<feature type="region of interest" description="Disordered" evidence="1">
    <location>
        <begin position="102"/>
        <end position="151"/>
    </location>
</feature>
<name>A0ABY2RQ04_9NOCA</name>
<evidence type="ECO:0000313" key="4">
    <source>
        <dbReference type="Proteomes" id="UP000305109"/>
    </source>
</evidence>
<evidence type="ECO:0000256" key="2">
    <source>
        <dbReference type="SAM" id="Phobius"/>
    </source>
</evidence>
<comment type="caution">
    <text evidence="3">The sequence shown here is derived from an EMBL/GenBank/DDBJ whole genome shotgun (WGS) entry which is preliminary data.</text>
</comment>
<feature type="region of interest" description="Disordered" evidence="1">
    <location>
        <begin position="250"/>
        <end position="294"/>
    </location>
</feature>
<sequence>MASNPNLSVKLSKGTDLAPAGETVTISGSGFSGAAPGLYVGLVQDNRFSATDASAWMTTTFLKPEAISGGNWSTTMELRAVVGDFDCMRNTCSIYTVAAHGSSDRSQDSRTPVGFAGGVAPDTTGTPAANPASNNAGGAKGAAGGAKSKVGEGNTVSVTLSKSRGLKVEGDTITIAGTGFSGSGPGIYAGLIQDDKFSTTDAGAWMTTAFITPNKITNGAWSVTMDVMAVKGDSDCTKNACSVYTIAAHGSSDRSQDSQTPVSFGDDPTGADEPTLAAANGDANGTSASGGSSRSALSSLSSTFESTAWIAPLLIGGGVGAGIAVATTFALRRRTSSDPNLVND</sequence>
<evidence type="ECO:0000256" key="1">
    <source>
        <dbReference type="SAM" id="MobiDB-lite"/>
    </source>
</evidence>
<dbReference type="EMBL" id="SUMD01000001">
    <property type="protein sequence ID" value="TJZ81147.1"/>
    <property type="molecule type" value="Genomic_DNA"/>
</dbReference>
<accession>A0ABY2RQ04</accession>
<organism evidence="3 4">
    <name type="scientific">Rhodococcus oryzae</name>
    <dbReference type="NCBI Taxonomy" id="2571143"/>
    <lineage>
        <taxon>Bacteria</taxon>
        <taxon>Bacillati</taxon>
        <taxon>Actinomycetota</taxon>
        <taxon>Actinomycetes</taxon>
        <taxon>Mycobacteriales</taxon>
        <taxon>Nocardiaceae</taxon>
        <taxon>Rhodococcus</taxon>
    </lineage>
</organism>
<keyword evidence="2" id="KW-0472">Membrane</keyword>
<keyword evidence="4" id="KW-1185">Reference proteome</keyword>
<keyword evidence="2" id="KW-1133">Transmembrane helix</keyword>
<feature type="compositionally biased region" description="Low complexity" evidence="1">
    <location>
        <begin position="123"/>
        <end position="137"/>
    </location>
</feature>
<protein>
    <recommendedName>
        <fullName evidence="5">IPT/TIG domain-containing protein</fullName>
    </recommendedName>
</protein>
<reference evidence="3 4" key="1">
    <citation type="submission" date="2019-04" db="EMBL/GenBank/DDBJ databases">
        <title>Rhodococcus oryzae sp. nov., a novel actinomycete isolated from rhizosphere soil of rice (Oryza sativa L.).</title>
        <authorList>
            <person name="Li C."/>
        </authorList>
    </citation>
    <scope>NUCLEOTIDE SEQUENCE [LARGE SCALE GENOMIC DNA]</scope>
    <source>
        <strain evidence="3 4">NEAU-CX67</strain>
    </source>
</reference>
<gene>
    <name evidence="3" type="ORF">FCG67_00345</name>
</gene>
<proteinExistence type="predicted"/>